<dbReference type="InterPro" id="IPR023801">
    <property type="entry name" value="His_deacetylse_dom"/>
</dbReference>
<comment type="catalytic activity">
    <reaction evidence="1">
        <text>N(6)-acetyl-L-lysyl-[histone] + H2O = L-lysyl-[histone] + acetate</text>
        <dbReference type="Rhea" id="RHEA:58196"/>
        <dbReference type="Rhea" id="RHEA-COMP:9845"/>
        <dbReference type="Rhea" id="RHEA-COMP:11338"/>
        <dbReference type="ChEBI" id="CHEBI:15377"/>
        <dbReference type="ChEBI" id="CHEBI:29969"/>
        <dbReference type="ChEBI" id="CHEBI:30089"/>
        <dbReference type="ChEBI" id="CHEBI:61930"/>
        <dbReference type="EC" id="3.5.1.98"/>
    </reaction>
</comment>
<dbReference type="Proteomes" id="UP001175271">
    <property type="component" value="Unassembled WGS sequence"/>
</dbReference>
<dbReference type="GO" id="GO:0000118">
    <property type="term" value="C:histone deacetylase complex"/>
    <property type="evidence" value="ECO:0007669"/>
    <property type="project" value="TreeGrafter"/>
</dbReference>
<evidence type="ECO:0000256" key="1">
    <source>
        <dbReference type="ARBA" id="ARBA00048287"/>
    </source>
</evidence>
<dbReference type="SUPFAM" id="SSF52768">
    <property type="entry name" value="Arginase/deacetylase"/>
    <property type="match status" value="1"/>
</dbReference>
<evidence type="ECO:0000259" key="3">
    <source>
        <dbReference type="Pfam" id="PF00850"/>
    </source>
</evidence>
<evidence type="ECO:0000313" key="5">
    <source>
        <dbReference type="Proteomes" id="UP001175271"/>
    </source>
</evidence>
<keyword evidence="2" id="KW-0732">Signal</keyword>
<keyword evidence="5" id="KW-1185">Reference proteome</keyword>
<sequence length="535" mass="61843">MRLHFSLLLLLLATVAVSHELKNPCMRRSIASIVNNTPVERDEDMEEHAQQIQSQLHKTCGGDWGVIVLKKGHVSDNVFYSISATDEKSVVHTNHESGMKMKLLLLSSILLLTTGHRDCPTSIRSVIEKAAIHYDDMTNRTQTIRHVLDDIMGGMWGVIVSDEDAPFYWILPNVRPYFCEHAFGGWQYVAFKTNDQDTSDRYTVEDAVRESRLLRILRRKPRDYHDEHNPCDPPIPGSVIIKPQDDYIVRHNNIFIPFNCSMNTENDLLAAYNHVIMPIAKEFQPETILVSAGFDSGYYDAMLENGQAIKAPGYGYIVKMLEDLCPNRVLAFLEGGYFWKNYTECAAMMVRGLKGMSLPKIEPTARVNGSMCEVIWKALYHHSKRWKFAKERLEQLQNQQEIMGLQRYSPPAFKLYLGHGFREHLEFVRDNERLKTRQWLPRLTKEQEEIASAKIQNYIEVLSVHFLISKYEFVDEPIELNVDDELKQMVWDEKAKADCFLRNAKTCLPLYDGFVNYLQSKDGTFECFDKKLLNE</sequence>
<proteinExistence type="predicted"/>
<evidence type="ECO:0000256" key="2">
    <source>
        <dbReference type="SAM" id="SignalP"/>
    </source>
</evidence>
<name>A0AA39HYA1_9BILA</name>
<gene>
    <name evidence="4" type="ORF">QR680_007283</name>
</gene>
<dbReference type="Gene3D" id="3.40.800.20">
    <property type="entry name" value="Histone deacetylase domain"/>
    <property type="match status" value="1"/>
</dbReference>
<dbReference type="AlphaFoldDB" id="A0AA39HYA1"/>
<organism evidence="4 5">
    <name type="scientific">Steinernema hermaphroditum</name>
    <dbReference type="NCBI Taxonomy" id="289476"/>
    <lineage>
        <taxon>Eukaryota</taxon>
        <taxon>Metazoa</taxon>
        <taxon>Ecdysozoa</taxon>
        <taxon>Nematoda</taxon>
        <taxon>Chromadorea</taxon>
        <taxon>Rhabditida</taxon>
        <taxon>Tylenchina</taxon>
        <taxon>Panagrolaimomorpha</taxon>
        <taxon>Strongyloidoidea</taxon>
        <taxon>Steinernematidae</taxon>
        <taxon>Steinernema</taxon>
    </lineage>
</organism>
<comment type="caution">
    <text evidence="4">The sequence shown here is derived from an EMBL/GenBank/DDBJ whole genome shotgun (WGS) entry which is preliminary data.</text>
</comment>
<dbReference type="EMBL" id="JAUCMV010000003">
    <property type="protein sequence ID" value="KAK0414368.1"/>
    <property type="molecule type" value="Genomic_DNA"/>
</dbReference>
<reference evidence="4" key="1">
    <citation type="submission" date="2023-06" db="EMBL/GenBank/DDBJ databases">
        <title>Genomic analysis of the entomopathogenic nematode Steinernema hermaphroditum.</title>
        <authorList>
            <person name="Schwarz E.M."/>
            <person name="Heppert J.K."/>
            <person name="Baniya A."/>
            <person name="Schwartz H.T."/>
            <person name="Tan C.-H."/>
            <person name="Antoshechkin I."/>
            <person name="Sternberg P.W."/>
            <person name="Goodrich-Blair H."/>
            <person name="Dillman A.R."/>
        </authorList>
    </citation>
    <scope>NUCLEOTIDE SEQUENCE</scope>
    <source>
        <strain evidence="4">PS9179</strain>
        <tissue evidence="4">Whole animal</tissue>
    </source>
</reference>
<dbReference type="InterPro" id="IPR037138">
    <property type="entry name" value="His_deacetylse_dom_sf"/>
</dbReference>
<feature type="domain" description="Histone deacetylase" evidence="3">
    <location>
        <begin position="249"/>
        <end position="352"/>
    </location>
</feature>
<dbReference type="PANTHER" id="PTHR10625:SF1">
    <property type="entry name" value="HISTONE DEACETYLASE DOMAIN-CONTAINING PROTEIN"/>
    <property type="match status" value="1"/>
</dbReference>
<dbReference type="InterPro" id="IPR023696">
    <property type="entry name" value="Ureohydrolase_dom_sf"/>
</dbReference>
<protein>
    <recommendedName>
        <fullName evidence="3">Histone deacetylase domain-containing protein</fullName>
    </recommendedName>
</protein>
<dbReference type="Pfam" id="PF00850">
    <property type="entry name" value="Hist_deacetyl"/>
    <property type="match status" value="1"/>
</dbReference>
<dbReference type="PANTHER" id="PTHR10625">
    <property type="entry name" value="HISTONE DEACETYLASE HDAC1-RELATED"/>
    <property type="match status" value="1"/>
</dbReference>
<dbReference type="GO" id="GO:0141221">
    <property type="term" value="F:histone deacetylase activity, hydrolytic mechanism"/>
    <property type="evidence" value="ECO:0007669"/>
    <property type="project" value="UniProtKB-EC"/>
</dbReference>
<feature type="chain" id="PRO_5041398289" description="Histone deacetylase domain-containing protein" evidence="2">
    <location>
        <begin position="19"/>
        <end position="535"/>
    </location>
</feature>
<dbReference type="GO" id="GO:0040029">
    <property type="term" value="P:epigenetic regulation of gene expression"/>
    <property type="evidence" value="ECO:0007669"/>
    <property type="project" value="TreeGrafter"/>
</dbReference>
<accession>A0AA39HYA1</accession>
<evidence type="ECO:0000313" key="4">
    <source>
        <dbReference type="EMBL" id="KAK0414368.1"/>
    </source>
</evidence>
<feature type="signal peptide" evidence="2">
    <location>
        <begin position="1"/>
        <end position="18"/>
    </location>
</feature>